<dbReference type="InterPro" id="IPR050832">
    <property type="entry name" value="Bact_Acetyltransf"/>
</dbReference>
<protein>
    <submittedName>
        <fullName evidence="4">N-acetyltransferase</fullName>
    </submittedName>
</protein>
<keyword evidence="1 4" id="KW-0808">Transferase</keyword>
<feature type="domain" description="N-acetyltransferase" evidence="3">
    <location>
        <begin position="53"/>
        <end position="195"/>
    </location>
</feature>
<keyword evidence="2" id="KW-0012">Acyltransferase</keyword>
<reference evidence="4 5" key="1">
    <citation type="submission" date="2018-07" db="EMBL/GenBank/DDBJ databases">
        <title>Modular assembly of carbohydrate-degrading microbial communities in the ocean.</title>
        <authorList>
            <person name="Enke T.N."/>
            <person name="Datta M.S."/>
            <person name="Schwartzman J.A."/>
            <person name="Cermak N."/>
            <person name="Schmitz D.A."/>
            <person name="Barrere J."/>
            <person name="Cordero O.X."/>
        </authorList>
    </citation>
    <scope>NUCLEOTIDE SEQUENCE [LARGE SCALE GENOMIC DNA]</scope>
    <source>
        <strain evidence="4 5">C3M10</strain>
    </source>
</reference>
<dbReference type="Proteomes" id="UP000252706">
    <property type="component" value="Unassembled WGS sequence"/>
</dbReference>
<accession>A0A366WLE0</accession>
<gene>
    <name evidence="4" type="ORF">DS909_20680</name>
</gene>
<evidence type="ECO:0000313" key="4">
    <source>
        <dbReference type="EMBL" id="RBW50968.1"/>
    </source>
</evidence>
<dbReference type="Pfam" id="PF00583">
    <property type="entry name" value="Acetyltransf_1"/>
    <property type="match status" value="1"/>
</dbReference>
<dbReference type="PROSITE" id="PS51186">
    <property type="entry name" value="GNAT"/>
    <property type="match status" value="1"/>
</dbReference>
<dbReference type="InterPro" id="IPR000182">
    <property type="entry name" value="GNAT_dom"/>
</dbReference>
<evidence type="ECO:0000256" key="2">
    <source>
        <dbReference type="ARBA" id="ARBA00023315"/>
    </source>
</evidence>
<dbReference type="AlphaFoldDB" id="A0A366WLE0"/>
<sequence>MGITISLGFSEAEKSHVAQLFWQAFSVKLGRIMGPDARAVQFFNGCLNPNFALVARDEQGQLLGVAGFRTDAGGLVDGSLQDMARVYGWVGGIWRGLLLSLLERKVQPDVFQMDGLFVDASARGLGVGTALLEAVFQEAHQRQLDCVQLDVIDINPRARALYERVGFVPISEEETGPLVHIFGFSKATRMEKTLGEPTRP</sequence>
<evidence type="ECO:0000313" key="5">
    <source>
        <dbReference type="Proteomes" id="UP000252706"/>
    </source>
</evidence>
<name>A0A366WLE0_9RHOB</name>
<comment type="caution">
    <text evidence="4">The sequence shown here is derived from an EMBL/GenBank/DDBJ whole genome shotgun (WGS) entry which is preliminary data.</text>
</comment>
<dbReference type="RefSeq" id="WP_113825472.1">
    <property type="nucleotide sequence ID" value="NZ_QOCE01000047.1"/>
</dbReference>
<dbReference type="Gene3D" id="3.40.630.30">
    <property type="match status" value="1"/>
</dbReference>
<dbReference type="OrthoDB" id="273614at2"/>
<dbReference type="InterPro" id="IPR016181">
    <property type="entry name" value="Acyl_CoA_acyltransferase"/>
</dbReference>
<dbReference type="EMBL" id="QOCE01000047">
    <property type="protein sequence ID" value="RBW50968.1"/>
    <property type="molecule type" value="Genomic_DNA"/>
</dbReference>
<dbReference type="SUPFAM" id="SSF55729">
    <property type="entry name" value="Acyl-CoA N-acyltransferases (Nat)"/>
    <property type="match status" value="1"/>
</dbReference>
<dbReference type="CDD" id="cd04301">
    <property type="entry name" value="NAT_SF"/>
    <property type="match status" value="1"/>
</dbReference>
<evidence type="ECO:0000259" key="3">
    <source>
        <dbReference type="PROSITE" id="PS51186"/>
    </source>
</evidence>
<organism evidence="4 5">
    <name type="scientific">Phaeobacter gallaeciensis</name>
    <dbReference type="NCBI Taxonomy" id="60890"/>
    <lineage>
        <taxon>Bacteria</taxon>
        <taxon>Pseudomonadati</taxon>
        <taxon>Pseudomonadota</taxon>
        <taxon>Alphaproteobacteria</taxon>
        <taxon>Rhodobacterales</taxon>
        <taxon>Roseobacteraceae</taxon>
        <taxon>Phaeobacter</taxon>
    </lineage>
</organism>
<dbReference type="GO" id="GO:0016747">
    <property type="term" value="F:acyltransferase activity, transferring groups other than amino-acyl groups"/>
    <property type="evidence" value="ECO:0007669"/>
    <property type="project" value="InterPro"/>
</dbReference>
<evidence type="ECO:0000256" key="1">
    <source>
        <dbReference type="ARBA" id="ARBA00022679"/>
    </source>
</evidence>
<proteinExistence type="predicted"/>
<dbReference type="PANTHER" id="PTHR43877">
    <property type="entry name" value="AMINOALKYLPHOSPHONATE N-ACETYLTRANSFERASE-RELATED-RELATED"/>
    <property type="match status" value="1"/>
</dbReference>